<evidence type="ECO:0000313" key="14">
    <source>
        <dbReference type="EMBL" id="BCJ29467.1"/>
    </source>
</evidence>
<dbReference type="KEGG" id="aser:Asera_35750"/>
<accession>A0A810L2M3</accession>
<feature type="region of interest" description="Disordered" evidence="12">
    <location>
        <begin position="41"/>
        <end position="71"/>
    </location>
</feature>
<proteinExistence type="inferred from homology"/>
<keyword evidence="3" id="KW-0723">Serine/threonine-protein kinase</keyword>
<keyword evidence="9" id="KW-0460">Magnesium</keyword>
<evidence type="ECO:0000256" key="10">
    <source>
        <dbReference type="ARBA" id="ARBA00047899"/>
    </source>
</evidence>
<evidence type="ECO:0000256" key="4">
    <source>
        <dbReference type="ARBA" id="ARBA00022679"/>
    </source>
</evidence>
<dbReference type="InterPro" id="IPR051272">
    <property type="entry name" value="RIO-type_Ser/Thr_kinase"/>
</dbReference>
<evidence type="ECO:0000259" key="13">
    <source>
        <dbReference type="SMART" id="SM00090"/>
    </source>
</evidence>
<dbReference type="SUPFAM" id="SSF56112">
    <property type="entry name" value="Protein kinase-like (PK-like)"/>
    <property type="match status" value="1"/>
</dbReference>
<name>A0A810L2M3_9ACTN</name>
<dbReference type="GO" id="GO:0005524">
    <property type="term" value="F:ATP binding"/>
    <property type="evidence" value="ECO:0007669"/>
    <property type="project" value="UniProtKB-KW"/>
</dbReference>
<dbReference type="GO" id="GO:0004674">
    <property type="term" value="F:protein serine/threonine kinase activity"/>
    <property type="evidence" value="ECO:0007669"/>
    <property type="project" value="UniProtKB-KW"/>
</dbReference>
<evidence type="ECO:0000256" key="9">
    <source>
        <dbReference type="ARBA" id="ARBA00022842"/>
    </source>
</evidence>
<feature type="region of interest" description="Disordered" evidence="12">
    <location>
        <begin position="1"/>
        <end position="21"/>
    </location>
</feature>
<dbReference type="Gene3D" id="3.30.200.20">
    <property type="entry name" value="Phosphorylase Kinase, domain 1"/>
    <property type="match status" value="1"/>
</dbReference>
<dbReference type="Gene3D" id="1.10.510.10">
    <property type="entry name" value="Transferase(Phosphotransferase) domain 1"/>
    <property type="match status" value="1"/>
</dbReference>
<dbReference type="AlphaFoldDB" id="A0A810L2M3"/>
<dbReference type="EC" id="2.7.11.1" evidence="2"/>
<gene>
    <name evidence="14" type="ORF">Asera_35750</name>
</gene>
<dbReference type="GO" id="GO:0046872">
    <property type="term" value="F:metal ion binding"/>
    <property type="evidence" value="ECO:0007669"/>
    <property type="project" value="UniProtKB-KW"/>
</dbReference>
<dbReference type="InterPro" id="IPR018934">
    <property type="entry name" value="RIO_dom"/>
</dbReference>
<evidence type="ECO:0000256" key="5">
    <source>
        <dbReference type="ARBA" id="ARBA00022723"/>
    </source>
</evidence>
<comment type="similarity">
    <text evidence="1">Belongs to the protein kinase superfamily. RIO-type Ser/Thr kinase family.</text>
</comment>
<evidence type="ECO:0000256" key="6">
    <source>
        <dbReference type="ARBA" id="ARBA00022741"/>
    </source>
</evidence>
<organism evidence="14 15">
    <name type="scientific">Actinocatenispora sera</name>
    <dbReference type="NCBI Taxonomy" id="390989"/>
    <lineage>
        <taxon>Bacteria</taxon>
        <taxon>Bacillati</taxon>
        <taxon>Actinomycetota</taxon>
        <taxon>Actinomycetes</taxon>
        <taxon>Micromonosporales</taxon>
        <taxon>Micromonosporaceae</taxon>
        <taxon>Actinocatenispora</taxon>
    </lineage>
</organism>
<evidence type="ECO:0000256" key="12">
    <source>
        <dbReference type="SAM" id="MobiDB-lite"/>
    </source>
</evidence>
<comment type="catalytic activity">
    <reaction evidence="10">
        <text>L-threonyl-[protein] + ATP = O-phospho-L-threonyl-[protein] + ADP + H(+)</text>
        <dbReference type="Rhea" id="RHEA:46608"/>
        <dbReference type="Rhea" id="RHEA-COMP:11060"/>
        <dbReference type="Rhea" id="RHEA-COMP:11605"/>
        <dbReference type="ChEBI" id="CHEBI:15378"/>
        <dbReference type="ChEBI" id="CHEBI:30013"/>
        <dbReference type="ChEBI" id="CHEBI:30616"/>
        <dbReference type="ChEBI" id="CHEBI:61977"/>
        <dbReference type="ChEBI" id="CHEBI:456216"/>
        <dbReference type="EC" id="2.7.11.1"/>
    </reaction>
</comment>
<evidence type="ECO:0000256" key="7">
    <source>
        <dbReference type="ARBA" id="ARBA00022777"/>
    </source>
</evidence>
<evidence type="ECO:0000256" key="8">
    <source>
        <dbReference type="ARBA" id="ARBA00022840"/>
    </source>
</evidence>
<dbReference type="SMART" id="SM00090">
    <property type="entry name" value="RIO"/>
    <property type="match status" value="1"/>
</dbReference>
<keyword evidence="5" id="KW-0479">Metal-binding</keyword>
<protein>
    <recommendedName>
        <fullName evidence="2">non-specific serine/threonine protein kinase</fullName>
        <ecNumber evidence="2">2.7.11.1</ecNumber>
    </recommendedName>
</protein>
<dbReference type="Pfam" id="PF01163">
    <property type="entry name" value="RIO1"/>
    <property type="match status" value="1"/>
</dbReference>
<reference evidence="14" key="1">
    <citation type="submission" date="2020-08" db="EMBL/GenBank/DDBJ databases">
        <title>Whole genome shotgun sequence of Actinocatenispora sera NBRC 101916.</title>
        <authorList>
            <person name="Komaki H."/>
            <person name="Tamura T."/>
        </authorList>
    </citation>
    <scope>NUCLEOTIDE SEQUENCE</scope>
    <source>
        <strain evidence="14">NBRC 101916</strain>
    </source>
</reference>
<evidence type="ECO:0000256" key="3">
    <source>
        <dbReference type="ARBA" id="ARBA00022527"/>
    </source>
</evidence>
<comment type="catalytic activity">
    <reaction evidence="11">
        <text>L-seryl-[protein] + ATP = O-phospho-L-seryl-[protein] + ADP + H(+)</text>
        <dbReference type="Rhea" id="RHEA:17989"/>
        <dbReference type="Rhea" id="RHEA-COMP:9863"/>
        <dbReference type="Rhea" id="RHEA-COMP:11604"/>
        <dbReference type="ChEBI" id="CHEBI:15378"/>
        <dbReference type="ChEBI" id="CHEBI:29999"/>
        <dbReference type="ChEBI" id="CHEBI:30616"/>
        <dbReference type="ChEBI" id="CHEBI:83421"/>
        <dbReference type="ChEBI" id="CHEBI:456216"/>
        <dbReference type="EC" id="2.7.11.1"/>
    </reaction>
</comment>
<keyword evidence="8" id="KW-0067">ATP-binding</keyword>
<dbReference type="InterPro" id="IPR000687">
    <property type="entry name" value="RIO_kinase"/>
</dbReference>
<dbReference type="EMBL" id="AP023354">
    <property type="protein sequence ID" value="BCJ29467.1"/>
    <property type="molecule type" value="Genomic_DNA"/>
</dbReference>
<dbReference type="PANTHER" id="PTHR45723">
    <property type="entry name" value="SERINE/THREONINE-PROTEIN KINASE RIO1"/>
    <property type="match status" value="1"/>
</dbReference>
<keyword evidence="15" id="KW-1185">Reference proteome</keyword>
<evidence type="ECO:0000256" key="11">
    <source>
        <dbReference type="ARBA" id="ARBA00048679"/>
    </source>
</evidence>
<evidence type="ECO:0000256" key="2">
    <source>
        <dbReference type="ARBA" id="ARBA00012513"/>
    </source>
</evidence>
<evidence type="ECO:0000313" key="15">
    <source>
        <dbReference type="Proteomes" id="UP000680750"/>
    </source>
</evidence>
<keyword evidence="4" id="KW-0808">Transferase</keyword>
<keyword evidence="6" id="KW-0547">Nucleotide-binding</keyword>
<dbReference type="Proteomes" id="UP000680750">
    <property type="component" value="Chromosome"/>
</dbReference>
<feature type="domain" description="RIO kinase" evidence="13">
    <location>
        <begin position="77"/>
        <end position="306"/>
    </location>
</feature>
<evidence type="ECO:0000256" key="1">
    <source>
        <dbReference type="ARBA" id="ARBA00009196"/>
    </source>
</evidence>
<dbReference type="InterPro" id="IPR011009">
    <property type="entry name" value="Kinase-like_dom_sf"/>
</dbReference>
<sequence length="311" mass="34448">MDEQDSFTPMRRHGRKSRLDDAPQYDLDAAFAEFADRFGVADDGPVSDGPPFGDRWTTWDQSQPLQRGPKPYPDWVITDLGAVDTELGILKTGKEADVFLIERAVPDTDRAVLLAAKRYRDSKHRMFHRDAGYLEGRKVRESRVNRAIAKRTSFGMEAIAGTWAAAEFDALCRMWRDGMAVPYPVQIVGTELLMEFIGEPDGAAAPRLAQLRPAGDELRDLWQQLRDGLLVLARDGYAHGDLSAYNLLVHDGRLVFIDVPQIVEVIGHPRGQELLTRDVRNVGNWFTARGLPAAAVEALAADVVADAGLVG</sequence>
<keyword evidence="7" id="KW-0418">Kinase</keyword>